<gene>
    <name evidence="2" type="ORF">CHS0354_024451</name>
</gene>
<reference evidence="2" key="2">
    <citation type="journal article" date="2021" name="Genome Biol. Evol.">
        <title>Developing a high-quality reference genome for a parasitic bivalve with doubly uniparental inheritance (Bivalvia: Unionida).</title>
        <authorList>
            <person name="Smith C.H."/>
        </authorList>
    </citation>
    <scope>NUCLEOTIDE SEQUENCE</scope>
    <source>
        <strain evidence="2">CHS0354</strain>
        <tissue evidence="2">Mantle</tissue>
    </source>
</reference>
<reference evidence="2" key="1">
    <citation type="journal article" date="2021" name="Genome Biol. Evol.">
        <title>A High-Quality Reference Genome for a Parasitic Bivalve with Doubly Uniparental Inheritance (Bivalvia: Unionida).</title>
        <authorList>
            <person name="Smith C.H."/>
        </authorList>
    </citation>
    <scope>NUCLEOTIDE SEQUENCE</scope>
    <source>
        <strain evidence="2">CHS0354</strain>
    </source>
</reference>
<proteinExistence type="predicted"/>
<sequence length="51" mass="6158">MHEINLAATIEKYRLHSNDILMLYKRNKMLPNNPNPRPRRSYGFTNERDVE</sequence>
<keyword evidence="3" id="KW-1185">Reference proteome</keyword>
<feature type="region of interest" description="Disordered" evidence="1">
    <location>
        <begin position="28"/>
        <end position="51"/>
    </location>
</feature>
<evidence type="ECO:0000313" key="3">
    <source>
        <dbReference type="Proteomes" id="UP001195483"/>
    </source>
</evidence>
<dbReference type="EMBL" id="JAEAOA010001453">
    <property type="protein sequence ID" value="KAK3612483.1"/>
    <property type="molecule type" value="Genomic_DNA"/>
</dbReference>
<comment type="caution">
    <text evidence="2">The sequence shown here is derived from an EMBL/GenBank/DDBJ whole genome shotgun (WGS) entry which is preliminary data.</text>
</comment>
<reference evidence="2" key="3">
    <citation type="submission" date="2023-05" db="EMBL/GenBank/DDBJ databases">
        <authorList>
            <person name="Smith C.H."/>
        </authorList>
    </citation>
    <scope>NUCLEOTIDE SEQUENCE</scope>
    <source>
        <strain evidence="2">CHS0354</strain>
        <tissue evidence="2">Mantle</tissue>
    </source>
</reference>
<evidence type="ECO:0000313" key="2">
    <source>
        <dbReference type="EMBL" id="KAK3612483.1"/>
    </source>
</evidence>
<accession>A0AAE0TMU7</accession>
<dbReference type="AlphaFoldDB" id="A0AAE0TMU7"/>
<protein>
    <submittedName>
        <fullName evidence="2">Uncharacterized protein</fullName>
    </submittedName>
</protein>
<dbReference type="Proteomes" id="UP001195483">
    <property type="component" value="Unassembled WGS sequence"/>
</dbReference>
<evidence type="ECO:0000256" key="1">
    <source>
        <dbReference type="SAM" id="MobiDB-lite"/>
    </source>
</evidence>
<name>A0AAE0TMU7_9BIVA</name>
<organism evidence="2 3">
    <name type="scientific">Potamilus streckersoni</name>
    <dbReference type="NCBI Taxonomy" id="2493646"/>
    <lineage>
        <taxon>Eukaryota</taxon>
        <taxon>Metazoa</taxon>
        <taxon>Spiralia</taxon>
        <taxon>Lophotrochozoa</taxon>
        <taxon>Mollusca</taxon>
        <taxon>Bivalvia</taxon>
        <taxon>Autobranchia</taxon>
        <taxon>Heteroconchia</taxon>
        <taxon>Palaeoheterodonta</taxon>
        <taxon>Unionida</taxon>
        <taxon>Unionoidea</taxon>
        <taxon>Unionidae</taxon>
        <taxon>Ambleminae</taxon>
        <taxon>Lampsilini</taxon>
        <taxon>Potamilus</taxon>
    </lineage>
</organism>